<sequence length="79" mass="8777">MPNNGGTGVHEARFGYFHLLQSTYQYLCHIRWQLMSADDENRFNRSDCELAAGDGASGQDHATEATHHVIDERAGELVG</sequence>
<feature type="region of interest" description="Disordered" evidence="1">
    <location>
        <begin position="54"/>
        <end position="79"/>
    </location>
</feature>
<organism evidence="2 3">
    <name type="scientific">Halobium palmae</name>
    <dbReference type="NCBI Taxonomy" id="1776492"/>
    <lineage>
        <taxon>Archaea</taxon>
        <taxon>Methanobacteriati</taxon>
        <taxon>Methanobacteriota</taxon>
        <taxon>Stenosarchaea group</taxon>
        <taxon>Halobacteria</taxon>
        <taxon>Halobacteriales</taxon>
        <taxon>Haloferacaceae</taxon>
        <taxon>Halobium</taxon>
    </lineage>
</organism>
<reference evidence="2 3" key="1">
    <citation type="journal article" date="2019" name="Int. J. Syst. Evol. Microbiol.">
        <title>The Global Catalogue of Microorganisms (GCM) 10K type strain sequencing project: providing services to taxonomists for standard genome sequencing and annotation.</title>
        <authorList>
            <consortium name="The Broad Institute Genomics Platform"/>
            <consortium name="The Broad Institute Genome Sequencing Center for Infectious Disease"/>
            <person name="Wu L."/>
            <person name="Ma J."/>
        </authorList>
    </citation>
    <scope>NUCLEOTIDE SEQUENCE [LARGE SCALE GENOMIC DNA]</scope>
    <source>
        <strain evidence="2 3">NBRC 111368</strain>
    </source>
</reference>
<name>A0ABD5S0Z5_9EURY</name>
<gene>
    <name evidence="2" type="ORF">ACFQE1_12820</name>
</gene>
<proteinExistence type="predicted"/>
<feature type="compositionally biased region" description="Basic and acidic residues" evidence="1">
    <location>
        <begin position="61"/>
        <end position="79"/>
    </location>
</feature>
<comment type="caution">
    <text evidence="2">The sequence shown here is derived from an EMBL/GenBank/DDBJ whole genome shotgun (WGS) entry which is preliminary data.</text>
</comment>
<accession>A0ABD5S0Z5</accession>
<dbReference type="AlphaFoldDB" id="A0ABD5S0Z5"/>
<evidence type="ECO:0000256" key="1">
    <source>
        <dbReference type="SAM" id="MobiDB-lite"/>
    </source>
</evidence>
<evidence type="ECO:0000313" key="3">
    <source>
        <dbReference type="Proteomes" id="UP001596328"/>
    </source>
</evidence>
<keyword evidence="3" id="KW-1185">Reference proteome</keyword>
<protein>
    <submittedName>
        <fullName evidence="2">Uncharacterized protein</fullName>
    </submittedName>
</protein>
<dbReference type="Proteomes" id="UP001596328">
    <property type="component" value="Unassembled WGS sequence"/>
</dbReference>
<evidence type="ECO:0000313" key="2">
    <source>
        <dbReference type="EMBL" id="MFC6725236.1"/>
    </source>
</evidence>
<dbReference type="EMBL" id="JBHSWU010000436">
    <property type="protein sequence ID" value="MFC6725236.1"/>
    <property type="molecule type" value="Genomic_DNA"/>
</dbReference>